<dbReference type="AlphaFoldDB" id="A0A9Q8QJC4"/>
<feature type="region of interest" description="Disordered" evidence="1">
    <location>
        <begin position="26"/>
        <end position="59"/>
    </location>
</feature>
<protein>
    <submittedName>
        <fullName evidence="2">Uncharacterized protein</fullName>
    </submittedName>
</protein>
<dbReference type="KEGG" id="ptkz:JDV02_006907"/>
<proteinExistence type="predicted"/>
<dbReference type="RefSeq" id="XP_047844339.1">
    <property type="nucleotide sequence ID" value="XM_047988344.1"/>
</dbReference>
<evidence type="ECO:0000256" key="1">
    <source>
        <dbReference type="SAM" id="MobiDB-lite"/>
    </source>
</evidence>
<evidence type="ECO:0000313" key="2">
    <source>
        <dbReference type="EMBL" id="UNI20858.1"/>
    </source>
</evidence>
<name>A0A9Q8QJC4_9HYPO</name>
<dbReference type="GeneID" id="72068856"/>
<keyword evidence="3" id="KW-1185">Reference proteome</keyword>
<evidence type="ECO:0000313" key="3">
    <source>
        <dbReference type="Proteomes" id="UP000829364"/>
    </source>
</evidence>
<accession>A0A9Q8QJC4</accession>
<reference evidence="2" key="1">
    <citation type="submission" date="2021-11" db="EMBL/GenBank/DDBJ databases">
        <title>Purpureocillium_takamizusanense_genome.</title>
        <authorList>
            <person name="Nguyen N.-H."/>
        </authorList>
    </citation>
    <scope>NUCLEOTIDE SEQUENCE</scope>
    <source>
        <strain evidence="2">PT3</strain>
    </source>
</reference>
<sequence>MHDSSPQTRGGGSPAESKIWHQCMENHEARQGRGKRERGGESLGGDSCSKPQIKLPPLLQSPDVSIKGTPGAKHSHALRVDDTRILLVVSENFFSMRSVLMINVPVRERRLWLSAITIEQQPL</sequence>
<dbReference type="Proteomes" id="UP000829364">
    <property type="component" value="Chromosome 6"/>
</dbReference>
<dbReference type="EMBL" id="CP086359">
    <property type="protein sequence ID" value="UNI20858.1"/>
    <property type="molecule type" value="Genomic_DNA"/>
</dbReference>
<gene>
    <name evidence="2" type="ORF">JDV02_006907</name>
</gene>
<feature type="region of interest" description="Disordered" evidence="1">
    <location>
        <begin position="1"/>
        <end position="20"/>
    </location>
</feature>
<organism evidence="2 3">
    <name type="scientific">Purpureocillium takamizusanense</name>
    <dbReference type="NCBI Taxonomy" id="2060973"/>
    <lineage>
        <taxon>Eukaryota</taxon>
        <taxon>Fungi</taxon>
        <taxon>Dikarya</taxon>
        <taxon>Ascomycota</taxon>
        <taxon>Pezizomycotina</taxon>
        <taxon>Sordariomycetes</taxon>
        <taxon>Hypocreomycetidae</taxon>
        <taxon>Hypocreales</taxon>
        <taxon>Ophiocordycipitaceae</taxon>
        <taxon>Purpureocillium</taxon>
    </lineage>
</organism>